<accession>A0ABP0GJ55</accession>
<dbReference type="SUPFAM" id="SSF51197">
    <property type="entry name" value="Clavaminate synthase-like"/>
    <property type="match status" value="1"/>
</dbReference>
<protein>
    <recommendedName>
        <fullName evidence="2">JmjC domain-containing protein</fullName>
    </recommendedName>
</protein>
<dbReference type="PROSITE" id="PS51184">
    <property type="entry name" value="JMJC"/>
    <property type="match status" value="1"/>
</dbReference>
<evidence type="ECO:0000259" key="2">
    <source>
        <dbReference type="PROSITE" id="PS51184"/>
    </source>
</evidence>
<dbReference type="EMBL" id="CAWYQH010000119">
    <property type="protein sequence ID" value="CAK8691779.1"/>
    <property type="molecule type" value="Genomic_DNA"/>
</dbReference>
<dbReference type="Gene3D" id="2.60.120.650">
    <property type="entry name" value="Cupin"/>
    <property type="match status" value="1"/>
</dbReference>
<dbReference type="SMART" id="SM00558">
    <property type="entry name" value="JmjC"/>
    <property type="match status" value="1"/>
</dbReference>
<feature type="chain" id="PRO_5046059384" description="JmjC domain-containing protein" evidence="1">
    <location>
        <begin position="19"/>
        <end position="423"/>
    </location>
</feature>
<organism evidence="3 4">
    <name type="scientific">Clavelina lepadiformis</name>
    <name type="common">Light-bulb sea squirt</name>
    <name type="synonym">Ascidia lepadiformis</name>
    <dbReference type="NCBI Taxonomy" id="159417"/>
    <lineage>
        <taxon>Eukaryota</taxon>
        <taxon>Metazoa</taxon>
        <taxon>Chordata</taxon>
        <taxon>Tunicata</taxon>
        <taxon>Ascidiacea</taxon>
        <taxon>Aplousobranchia</taxon>
        <taxon>Clavelinidae</taxon>
        <taxon>Clavelina</taxon>
    </lineage>
</organism>
<comment type="caution">
    <text evidence="3">The sequence shown here is derived from an EMBL/GenBank/DDBJ whole genome shotgun (WGS) entry which is preliminary data.</text>
</comment>
<keyword evidence="1" id="KW-0732">Signal</keyword>
<dbReference type="InterPro" id="IPR041667">
    <property type="entry name" value="Cupin_8"/>
</dbReference>
<evidence type="ECO:0000313" key="3">
    <source>
        <dbReference type="EMBL" id="CAK8691779.1"/>
    </source>
</evidence>
<evidence type="ECO:0000256" key="1">
    <source>
        <dbReference type="SAM" id="SignalP"/>
    </source>
</evidence>
<proteinExistence type="predicted"/>
<gene>
    <name evidence="3" type="ORF">CVLEPA_LOCUS24538</name>
</gene>
<dbReference type="InterPro" id="IPR003347">
    <property type="entry name" value="JmjC_dom"/>
</dbReference>
<feature type="domain" description="JmjC" evidence="2">
    <location>
        <begin position="139"/>
        <end position="302"/>
    </location>
</feature>
<dbReference type="Proteomes" id="UP001642483">
    <property type="component" value="Unassembled WGS sequence"/>
</dbReference>
<evidence type="ECO:0000313" key="4">
    <source>
        <dbReference type="Proteomes" id="UP001642483"/>
    </source>
</evidence>
<reference evidence="3 4" key="1">
    <citation type="submission" date="2024-02" db="EMBL/GenBank/DDBJ databases">
        <authorList>
            <person name="Daric V."/>
            <person name="Darras S."/>
        </authorList>
    </citation>
    <scope>NUCLEOTIDE SEQUENCE [LARGE SCALE GENOMIC DNA]</scope>
</reference>
<dbReference type="Pfam" id="PF13621">
    <property type="entry name" value="Cupin_8"/>
    <property type="match status" value="1"/>
</dbReference>
<feature type="signal peptide" evidence="1">
    <location>
        <begin position="1"/>
        <end position="18"/>
    </location>
</feature>
<dbReference type="PANTHER" id="PTHR12461:SF53">
    <property type="entry name" value="JMJC DOMAIN-CONTAINING PROTEIN"/>
    <property type="match status" value="1"/>
</dbReference>
<sequence length="423" mass="49343">MFIHVISLLAFFILPAKADILFPKDTSVNFIFPPNIHRSSTGIPDGHLRPLGWQRSPEGKILEVTSSREPKQFWEENVKDKIPLVVRNGFNQSSECFTMWDDKHLKGRYGGIKIEVTTKKPGKIVEPQIMTLKKFLLRYNLEDWYLVSPIPDEMLHQIPLSPSLACGTFKQYLQEPEIWMSSGGTSSKLHYDADHNLHCMITGRKDVIMVDSKYKGRLEMEEDKAEGTGYSNIDMEMVNMYEHPQVGKTSWKWTTLWPGDCIFIPSGHLHQVRSYGRSLSIATLWTPTREFNDSDCAVANSTEQMFMDEANYVWKLYDGERLINTDNYDKAEVLRHHLMSLLRDDPRLTRERFFLYFEKARNEVSRQKKQTPHAAFRQLDLKKKNFLTERDIKKLSGKLLERVTSLYIRPSMKDDEKILRDEL</sequence>
<name>A0ABP0GJ55_CLALP</name>
<dbReference type="PANTHER" id="PTHR12461">
    <property type="entry name" value="HYPOXIA-INDUCIBLE FACTOR 1 ALPHA INHIBITOR-RELATED"/>
    <property type="match status" value="1"/>
</dbReference>
<keyword evidence="4" id="KW-1185">Reference proteome</keyword>